<comment type="caution">
    <text evidence="2">The sequence shown here is derived from an EMBL/GenBank/DDBJ whole genome shotgun (WGS) entry which is preliminary data.</text>
</comment>
<gene>
    <name evidence="2" type="ORF">ACFSOY_15880</name>
</gene>
<proteinExistence type="predicted"/>
<dbReference type="RefSeq" id="WP_386048237.1">
    <property type="nucleotide sequence ID" value="NZ_JBHUIO010000009.1"/>
</dbReference>
<keyword evidence="1" id="KW-1133">Transmembrane helix</keyword>
<protein>
    <submittedName>
        <fullName evidence="2">Uncharacterized protein</fullName>
    </submittedName>
</protein>
<keyword evidence="1" id="KW-0472">Membrane</keyword>
<reference evidence="3" key="1">
    <citation type="journal article" date="2019" name="Int. J. Syst. Evol. Microbiol.">
        <title>The Global Catalogue of Microorganisms (GCM) 10K type strain sequencing project: providing services to taxonomists for standard genome sequencing and annotation.</title>
        <authorList>
            <consortium name="The Broad Institute Genomics Platform"/>
            <consortium name="The Broad Institute Genome Sequencing Center for Infectious Disease"/>
            <person name="Wu L."/>
            <person name="Ma J."/>
        </authorList>
    </citation>
    <scope>NUCLEOTIDE SEQUENCE [LARGE SCALE GENOMIC DNA]</scope>
    <source>
        <strain evidence="3">CGMCC 1.13574</strain>
    </source>
</reference>
<organism evidence="2 3">
    <name type="scientific">Tumebacillus lipolyticus</name>
    <dbReference type="NCBI Taxonomy" id="1280370"/>
    <lineage>
        <taxon>Bacteria</taxon>
        <taxon>Bacillati</taxon>
        <taxon>Bacillota</taxon>
        <taxon>Bacilli</taxon>
        <taxon>Bacillales</taxon>
        <taxon>Alicyclobacillaceae</taxon>
        <taxon>Tumebacillus</taxon>
    </lineage>
</organism>
<evidence type="ECO:0000256" key="1">
    <source>
        <dbReference type="SAM" id="Phobius"/>
    </source>
</evidence>
<evidence type="ECO:0000313" key="2">
    <source>
        <dbReference type="EMBL" id="MFD2171442.1"/>
    </source>
</evidence>
<dbReference type="EMBL" id="JBHUIO010000009">
    <property type="protein sequence ID" value="MFD2171442.1"/>
    <property type="molecule type" value="Genomic_DNA"/>
</dbReference>
<accession>A0ABW4ZZP5</accession>
<feature type="transmembrane region" description="Helical" evidence="1">
    <location>
        <begin position="12"/>
        <end position="30"/>
    </location>
</feature>
<feature type="transmembrane region" description="Helical" evidence="1">
    <location>
        <begin position="36"/>
        <end position="54"/>
    </location>
</feature>
<evidence type="ECO:0000313" key="3">
    <source>
        <dbReference type="Proteomes" id="UP001597343"/>
    </source>
</evidence>
<sequence>MIGYRRRSLRMGAKRGVGIAIAGCGLYLTARYLPPEMWVSLIGLSLIWTGWLLFKD</sequence>
<name>A0ABW4ZZP5_9BACL</name>
<keyword evidence="3" id="KW-1185">Reference proteome</keyword>
<dbReference type="Proteomes" id="UP001597343">
    <property type="component" value="Unassembled WGS sequence"/>
</dbReference>
<keyword evidence="1" id="KW-0812">Transmembrane</keyword>